<dbReference type="EMBL" id="OIVN01004124">
    <property type="protein sequence ID" value="SPD15605.1"/>
    <property type="molecule type" value="Genomic_DNA"/>
</dbReference>
<organism evidence="3">
    <name type="scientific">Fagus sylvatica</name>
    <name type="common">Beechnut</name>
    <dbReference type="NCBI Taxonomy" id="28930"/>
    <lineage>
        <taxon>Eukaryota</taxon>
        <taxon>Viridiplantae</taxon>
        <taxon>Streptophyta</taxon>
        <taxon>Embryophyta</taxon>
        <taxon>Tracheophyta</taxon>
        <taxon>Spermatophyta</taxon>
        <taxon>Magnoliopsida</taxon>
        <taxon>eudicotyledons</taxon>
        <taxon>Gunneridae</taxon>
        <taxon>Pentapetalae</taxon>
        <taxon>rosids</taxon>
        <taxon>fabids</taxon>
        <taxon>Fagales</taxon>
        <taxon>Fagaceae</taxon>
        <taxon>Fagus</taxon>
    </lineage>
</organism>
<reference evidence="3" key="1">
    <citation type="submission" date="2018-02" db="EMBL/GenBank/DDBJ databases">
        <authorList>
            <person name="Cohen D.B."/>
            <person name="Kent A.D."/>
        </authorList>
    </citation>
    <scope>NUCLEOTIDE SEQUENCE</scope>
</reference>
<feature type="region of interest" description="Disordered" evidence="1">
    <location>
        <begin position="214"/>
        <end position="270"/>
    </location>
</feature>
<dbReference type="CDD" id="cd01650">
    <property type="entry name" value="RT_nLTR_like"/>
    <property type="match status" value="1"/>
</dbReference>
<evidence type="ECO:0000259" key="2">
    <source>
        <dbReference type="Pfam" id="PF00078"/>
    </source>
</evidence>
<evidence type="ECO:0000256" key="1">
    <source>
        <dbReference type="SAM" id="MobiDB-lite"/>
    </source>
</evidence>
<dbReference type="InterPro" id="IPR000477">
    <property type="entry name" value="RT_dom"/>
</dbReference>
<dbReference type="InterPro" id="IPR036691">
    <property type="entry name" value="Endo/exonu/phosph_ase_sf"/>
</dbReference>
<accession>A0A2N9HUA8</accession>
<gene>
    <name evidence="3" type="ORF">FSB_LOCUS43487</name>
</gene>
<protein>
    <recommendedName>
        <fullName evidence="2">Reverse transcriptase domain-containing protein</fullName>
    </recommendedName>
</protein>
<evidence type="ECO:0000313" key="3">
    <source>
        <dbReference type="EMBL" id="SPD15605.1"/>
    </source>
</evidence>
<feature type="domain" description="Reverse transcriptase" evidence="2">
    <location>
        <begin position="687"/>
        <end position="880"/>
    </location>
</feature>
<dbReference type="Pfam" id="PF00078">
    <property type="entry name" value="RVT_1"/>
    <property type="match status" value="1"/>
</dbReference>
<feature type="compositionally biased region" description="Polar residues" evidence="1">
    <location>
        <begin position="260"/>
        <end position="270"/>
    </location>
</feature>
<sequence>MGIHRSFRIEAKRFYIITLEDGKSVQVKIKESGKCHLCYVFLSKDGARWLAKCVEKNITRGGDPSFLRTYRENDQGFVICRHGNDYGRFVELMVYELRHVLEPQQKPNNDNVVPPIPEPRFAPADGKNHHNDGHQTWSSMLFPHVENIEKPKWQGHDLRDFCGENGRENFVGFGAKVTETVNAKNEVLLNLKVKLTCNSAGEWKATWVGLDEAGPLTNARGPPPASPPPTTKQSSSESEHPETPALAAAIPRTTDCPPTESFTSEVSSLQGVDGLAKTKADSFSITLENLELWPVGLTWFTHGEEYGTVTLMGSEIQDMVDLEGVEVSGTTLDGEMEPISVSPLAMAPPQVNGRYKAFGKLVGASYEGYEREVIELLEHPRAFYLYHYEWAFSGDYGPHVDNERMLMWDELSGVQHWWDVPWCVGGDFNVVRFPSKHLGAARYTSSMFDFSDFISINGLVDIPMERSSFTWSNNRDTVSMSRLDRFLFTTEWEGHYSRIGQRRLCQLLSDHFPIFDGTPSFILAKKLRALKSGLKKWNEEVFGNVLIKKNALFNELHVLESMAEYRALTNEEKGNMDRSLFTESGVRRPLLDGLHFNSLDEEEEAWLERPVDEEEIFNVVMGFNGDKALGPDGFPLSFFQHCWHIVKHDILAVAYEFHMHNQFEKSLNVTFIALIPKKSKAMEVKDFRPILISASQNAFVKGRQILDYVLIANECLDSRLKEGTPGVLCKLDLEKAYDHVNWGFLIYLLWRCGFSEKWRNWIMFCISTARFSILINGSSCDFLRVQEDFAKVFLWAWKAPRLLMVSHLFADDTLIFCDTDPDQILQLRYLLTWFEAISGLKVNLAKSELVPMGDVPFIEDLAGILGCKTSCLPMNYLGLPLGAKFKAKVYLEWGAGKDGETTSWWKRLYLSNGGRLTLIKSTLSNIPTYFLSLFPILTALANRMEKLQQDFLWGSMGDEFKFHLVKWDIICNPIQSGGLGVRNLTMSNGALFGKWLWRYGHEREALWRRVIDFKYGSKFARGILELYRIARDKDALVSIHFQVDGETVNYPFLREVWDMVFALFGVQWVMPGKIMDLLACWQGCFGRHRHNVI</sequence>
<dbReference type="Gene3D" id="3.60.10.10">
    <property type="entry name" value="Endonuclease/exonuclease/phosphatase"/>
    <property type="match status" value="1"/>
</dbReference>
<dbReference type="PANTHER" id="PTHR33116:SF78">
    <property type="entry name" value="OS12G0587133 PROTEIN"/>
    <property type="match status" value="1"/>
</dbReference>
<dbReference type="PANTHER" id="PTHR33116">
    <property type="entry name" value="REVERSE TRANSCRIPTASE ZINC-BINDING DOMAIN-CONTAINING PROTEIN-RELATED-RELATED"/>
    <property type="match status" value="1"/>
</dbReference>
<dbReference type="AlphaFoldDB" id="A0A2N9HUA8"/>
<dbReference type="SUPFAM" id="SSF56219">
    <property type="entry name" value="DNase I-like"/>
    <property type="match status" value="1"/>
</dbReference>
<name>A0A2N9HUA8_FAGSY</name>
<proteinExistence type="predicted"/>
<feature type="compositionally biased region" description="Pro residues" evidence="1">
    <location>
        <begin position="221"/>
        <end position="230"/>
    </location>
</feature>